<dbReference type="AlphaFoldDB" id="A0A7J6WCV8"/>
<dbReference type="EMBL" id="JABWDY010017544">
    <property type="protein sequence ID" value="KAF5195274.1"/>
    <property type="molecule type" value="Genomic_DNA"/>
</dbReference>
<protein>
    <submittedName>
        <fullName evidence="2">Membrane-associated kinase regulator</fullName>
    </submittedName>
</protein>
<dbReference type="InterPro" id="IPR039620">
    <property type="entry name" value="BKI1/MAKR1/3/4"/>
</dbReference>
<keyword evidence="3" id="KW-1185">Reference proteome</keyword>
<dbReference type="OrthoDB" id="1927169at2759"/>
<proteinExistence type="predicted"/>
<reference evidence="2 3" key="1">
    <citation type="submission" date="2020-06" db="EMBL/GenBank/DDBJ databases">
        <title>Transcriptomic and genomic resources for Thalictrum thalictroides and T. hernandezii: Facilitating candidate gene discovery in an emerging model plant lineage.</title>
        <authorList>
            <person name="Arias T."/>
            <person name="Riano-Pachon D.M."/>
            <person name="Di Stilio V.S."/>
        </authorList>
    </citation>
    <scope>NUCLEOTIDE SEQUENCE [LARGE SCALE GENOMIC DNA]</scope>
    <source>
        <strain evidence="3">cv. WT478/WT964</strain>
        <tissue evidence="2">Leaves</tissue>
    </source>
</reference>
<sequence length="253" mass="27880">MVRTLLFASPSSSSSSDTSASRDSTGSSNSNDSNSSSASDLVLLNADCTIYSARPSSVIEEEDGFKRVQIKKSSKYFSLSRFSSVFRKEGKNREQEKVLKKGNSTKEVIRKYLKKVKPLYDKFSSQKQKTEMGLKMKSMKDKEIPFSLFSVSSTTTKTNNGVFSNSFSGNLKYPRRRRCVSSCPSSMRSSPSHSHSILPRSSLVTAKSIGSATKSSDFSSMEELQSAIQGAIAHCKNSMIQDTTSIWVSKETI</sequence>
<dbReference type="PANTHER" id="PTHR33312">
    <property type="entry name" value="MEMBRANE-ASSOCIATED KINASE REGULATOR 4-RELATED"/>
    <property type="match status" value="1"/>
</dbReference>
<feature type="region of interest" description="Disordered" evidence="1">
    <location>
        <begin position="1"/>
        <end position="38"/>
    </location>
</feature>
<dbReference type="Proteomes" id="UP000554482">
    <property type="component" value="Unassembled WGS sequence"/>
</dbReference>
<gene>
    <name evidence="2" type="ORF">FRX31_015134</name>
</gene>
<dbReference type="GO" id="GO:0005886">
    <property type="term" value="C:plasma membrane"/>
    <property type="evidence" value="ECO:0007669"/>
    <property type="project" value="InterPro"/>
</dbReference>
<organism evidence="2 3">
    <name type="scientific">Thalictrum thalictroides</name>
    <name type="common">Rue-anemone</name>
    <name type="synonym">Anemone thalictroides</name>
    <dbReference type="NCBI Taxonomy" id="46969"/>
    <lineage>
        <taxon>Eukaryota</taxon>
        <taxon>Viridiplantae</taxon>
        <taxon>Streptophyta</taxon>
        <taxon>Embryophyta</taxon>
        <taxon>Tracheophyta</taxon>
        <taxon>Spermatophyta</taxon>
        <taxon>Magnoliopsida</taxon>
        <taxon>Ranunculales</taxon>
        <taxon>Ranunculaceae</taxon>
        <taxon>Thalictroideae</taxon>
        <taxon>Thalictrum</taxon>
    </lineage>
</organism>
<dbReference type="GO" id="GO:0016301">
    <property type="term" value="F:kinase activity"/>
    <property type="evidence" value="ECO:0007669"/>
    <property type="project" value="UniProtKB-KW"/>
</dbReference>
<dbReference type="PANTHER" id="PTHR33312:SF8">
    <property type="entry name" value="MEMBRANE-ASSOCIATED KINASE REGULATOR 1-RELATED"/>
    <property type="match status" value="1"/>
</dbReference>
<accession>A0A7J6WCV8</accession>
<evidence type="ECO:0000313" key="3">
    <source>
        <dbReference type="Proteomes" id="UP000554482"/>
    </source>
</evidence>
<dbReference type="GO" id="GO:0019210">
    <property type="term" value="F:kinase inhibitor activity"/>
    <property type="evidence" value="ECO:0007669"/>
    <property type="project" value="InterPro"/>
</dbReference>
<evidence type="ECO:0000256" key="1">
    <source>
        <dbReference type="SAM" id="MobiDB-lite"/>
    </source>
</evidence>
<name>A0A7J6WCV8_THATH</name>
<keyword evidence="2" id="KW-0808">Transferase</keyword>
<keyword evidence="2" id="KW-0418">Kinase</keyword>
<feature type="compositionally biased region" description="Low complexity" evidence="1">
    <location>
        <begin position="8"/>
        <end position="38"/>
    </location>
</feature>
<comment type="caution">
    <text evidence="2">The sequence shown here is derived from an EMBL/GenBank/DDBJ whole genome shotgun (WGS) entry which is preliminary data.</text>
</comment>
<evidence type="ECO:0000313" key="2">
    <source>
        <dbReference type="EMBL" id="KAF5195274.1"/>
    </source>
</evidence>